<evidence type="ECO:0000313" key="2">
    <source>
        <dbReference type="EMBL" id="KWX12728.1"/>
    </source>
</evidence>
<evidence type="ECO:0000256" key="1">
    <source>
        <dbReference type="SAM" id="MobiDB-lite"/>
    </source>
</evidence>
<reference evidence="2 3" key="1">
    <citation type="journal article" date="2015" name="Mol. Biochem. Parasitol.">
        <title>Identification of polymorphic genes for use in assemblage B genotyping assays through comparative genomics of multiple assemblage B Giardia duodenalis isolates.</title>
        <authorList>
            <person name="Wielinga C."/>
            <person name="Thompson R.C."/>
            <person name="Monis P."/>
            <person name="Ryan U."/>
        </authorList>
    </citation>
    <scope>NUCLEOTIDE SEQUENCE [LARGE SCALE GENOMIC DNA]</scope>
    <source>
        <strain evidence="2 3">BAH15c1</strain>
    </source>
</reference>
<feature type="compositionally biased region" description="Polar residues" evidence="1">
    <location>
        <begin position="133"/>
        <end position="145"/>
    </location>
</feature>
<dbReference type="VEuPathDB" id="GiardiaDB:QR46_3285"/>
<dbReference type="AlphaFoldDB" id="A0A132NRU3"/>
<comment type="caution">
    <text evidence="2">The sequence shown here is derived from an EMBL/GenBank/DDBJ whole genome shotgun (WGS) entry which is preliminary data.</text>
</comment>
<protein>
    <submittedName>
        <fullName evidence="2">Uncharacterized protein</fullName>
    </submittedName>
</protein>
<gene>
    <name evidence="2" type="ORF">QR46_3285</name>
</gene>
<proteinExistence type="predicted"/>
<dbReference type="OrthoDB" id="10252658at2759"/>
<dbReference type="EMBL" id="JXTI01000102">
    <property type="protein sequence ID" value="KWX12728.1"/>
    <property type="molecule type" value="Genomic_DNA"/>
</dbReference>
<accession>A0A132NRU3</accession>
<feature type="region of interest" description="Disordered" evidence="1">
    <location>
        <begin position="119"/>
        <end position="151"/>
    </location>
</feature>
<name>A0A132NRU3_GIAIN</name>
<dbReference type="Proteomes" id="UP000070089">
    <property type="component" value="Unassembled WGS sequence"/>
</dbReference>
<sequence length="245" mass="27358">MGWDLPIDGLPSPATSPGRKYLESDYKLNNSSLCEPECGAPEPHAEYYPHIDSRQTPLNVPVEFRYVNVTNPRQTSIETGSFTVNAPSIPCITESIIDDQELEGPAVWQKKQHLDIYSNCDDDNDRPVEKPSQPKTVKPSYTYQPLPSDLPKIPTDEELGMMVAAEMRKTDFPKKRSASNLAKTIEKRAQVAPKSGVGRDIIMRKLGAILSDTPADVPVYSIDDRTLAALTEQVLMDFNESLYKF</sequence>
<organism evidence="2 3">
    <name type="scientific">Giardia duodenalis assemblage B</name>
    <dbReference type="NCBI Taxonomy" id="1394984"/>
    <lineage>
        <taxon>Eukaryota</taxon>
        <taxon>Metamonada</taxon>
        <taxon>Diplomonadida</taxon>
        <taxon>Hexamitidae</taxon>
        <taxon>Giardiinae</taxon>
        <taxon>Giardia</taxon>
    </lineage>
</organism>
<evidence type="ECO:0000313" key="3">
    <source>
        <dbReference type="Proteomes" id="UP000070089"/>
    </source>
</evidence>